<feature type="transmembrane region" description="Helical" evidence="13">
    <location>
        <begin position="51"/>
        <end position="68"/>
    </location>
</feature>
<comment type="similarity">
    <text evidence="12">Belongs to the cytochrome b561 family.</text>
</comment>
<keyword evidence="9 13" id="KW-1133">Transmembrane helix</keyword>
<evidence type="ECO:0000313" key="15">
    <source>
        <dbReference type="EMBL" id="KIF80086.1"/>
    </source>
</evidence>
<comment type="cofactor">
    <cofactor evidence="1">
        <name>heme b</name>
        <dbReference type="ChEBI" id="CHEBI:60344"/>
    </cofactor>
</comment>
<dbReference type="SUPFAM" id="SSF81342">
    <property type="entry name" value="Transmembrane di-heme cytochromes"/>
    <property type="match status" value="1"/>
</dbReference>
<keyword evidence="4" id="KW-1003">Cell membrane</keyword>
<keyword evidence="7" id="KW-0479">Metal-binding</keyword>
<protein>
    <recommendedName>
        <fullName evidence="14">Cytochrome b561 bacterial/Ni-hydrogenase domain-containing protein</fullName>
    </recommendedName>
</protein>
<name>A0A0C2BPV2_9BURK</name>
<reference evidence="15 16" key="1">
    <citation type="submission" date="2014-12" db="EMBL/GenBank/DDBJ databases">
        <title>Denitrispirillum autotrophicum gen. nov., sp. nov., Denitrifying, Facultatively Autotrophic Bacteria Isolated from Rice Paddy Soil.</title>
        <authorList>
            <person name="Ishii S."/>
            <person name="Ashida N."/>
            <person name="Ohno H."/>
            <person name="Otsuka S."/>
            <person name="Yokota A."/>
            <person name="Senoo K."/>
        </authorList>
    </citation>
    <scope>NUCLEOTIDE SEQUENCE [LARGE SCALE GENOMIC DNA]</scope>
    <source>
        <strain evidence="15 16">TSA66</strain>
    </source>
</reference>
<evidence type="ECO:0000256" key="6">
    <source>
        <dbReference type="ARBA" id="ARBA00022692"/>
    </source>
</evidence>
<feature type="transmembrane region" description="Helical" evidence="13">
    <location>
        <begin position="88"/>
        <end position="113"/>
    </location>
</feature>
<dbReference type="InterPro" id="IPR011577">
    <property type="entry name" value="Cyt_b561_bac/Ni-Hgenase"/>
</dbReference>
<evidence type="ECO:0000256" key="13">
    <source>
        <dbReference type="SAM" id="Phobius"/>
    </source>
</evidence>
<evidence type="ECO:0000256" key="10">
    <source>
        <dbReference type="ARBA" id="ARBA00023004"/>
    </source>
</evidence>
<evidence type="ECO:0000256" key="12">
    <source>
        <dbReference type="ARBA" id="ARBA00037975"/>
    </source>
</evidence>
<dbReference type="STRING" id="709839.TSA66_03505"/>
<evidence type="ECO:0000256" key="2">
    <source>
        <dbReference type="ARBA" id="ARBA00004651"/>
    </source>
</evidence>
<dbReference type="GO" id="GO:0009055">
    <property type="term" value="F:electron transfer activity"/>
    <property type="evidence" value="ECO:0007669"/>
    <property type="project" value="InterPro"/>
</dbReference>
<dbReference type="GO" id="GO:0020037">
    <property type="term" value="F:heme binding"/>
    <property type="evidence" value="ECO:0007669"/>
    <property type="project" value="TreeGrafter"/>
</dbReference>
<dbReference type="GO" id="GO:0005886">
    <property type="term" value="C:plasma membrane"/>
    <property type="evidence" value="ECO:0007669"/>
    <property type="project" value="UniProtKB-SubCell"/>
</dbReference>
<dbReference type="RefSeq" id="WP_040038996.1">
    <property type="nucleotide sequence ID" value="NZ_JWJG01000028.1"/>
</dbReference>
<organism evidence="15 16">
    <name type="scientific">Noviherbaspirillum autotrophicum</name>
    <dbReference type="NCBI Taxonomy" id="709839"/>
    <lineage>
        <taxon>Bacteria</taxon>
        <taxon>Pseudomonadati</taxon>
        <taxon>Pseudomonadota</taxon>
        <taxon>Betaproteobacteria</taxon>
        <taxon>Burkholderiales</taxon>
        <taxon>Oxalobacteraceae</taxon>
        <taxon>Noviherbaspirillum</taxon>
    </lineage>
</organism>
<gene>
    <name evidence="15" type="ORF">TSA66_03505</name>
</gene>
<dbReference type="PANTHER" id="PTHR30529">
    <property type="entry name" value="CYTOCHROME B561"/>
    <property type="match status" value="1"/>
</dbReference>
<dbReference type="PANTHER" id="PTHR30529:SF1">
    <property type="entry name" value="CYTOCHROME B561 HOMOLOG 2"/>
    <property type="match status" value="1"/>
</dbReference>
<feature type="domain" description="Cytochrome b561 bacterial/Ni-hydrogenase" evidence="14">
    <location>
        <begin position="11"/>
        <end position="177"/>
    </location>
</feature>
<evidence type="ECO:0000256" key="3">
    <source>
        <dbReference type="ARBA" id="ARBA00022448"/>
    </source>
</evidence>
<evidence type="ECO:0000256" key="1">
    <source>
        <dbReference type="ARBA" id="ARBA00001970"/>
    </source>
</evidence>
<evidence type="ECO:0000313" key="16">
    <source>
        <dbReference type="Proteomes" id="UP000031572"/>
    </source>
</evidence>
<comment type="subcellular location">
    <subcellularLocation>
        <location evidence="2">Cell membrane</location>
        <topology evidence="2">Multi-pass membrane protein</topology>
    </subcellularLocation>
</comment>
<feature type="transmembrane region" description="Helical" evidence="13">
    <location>
        <begin position="20"/>
        <end position="39"/>
    </location>
</feature>
<dbReference type="AlphaFoldDB" id="A0A0C2BPV2"/>
<keyword evidence="3" id="KW-0813">Transport</keyword>
<evidence type="ECO:0000256" key="4">
    <source>
        <dbReference type="ARBA" id="ARBA00022475"/>
    </source>
</evidence>
<dbReference type="Pfam" id="PF01292">
    <property type="entry name" value="Ni_hydr_CYTB"/>
    <property type="match status" value="1"/>
</dbReference>
<keyword evidence="5" id="KW-0349">Heme</keyword>
<evidence type="ECO:0000256" key="8">
    <source>
        <dbReference type="ARBA" id="ARBA00022982"/>
    </source>
</evidence>
<keyword evidence="11 13" id="KW-0472">Membrane</keyword>
<proteinExistence type="inferred from homology"/>
<dbReference type="GO" id="GO:0046872">
    <property type="term" value="F:metal ion binding"/>
    <property type="evidence" value="ECO:0007669"/>
    <property type="project" value="UniProtKB-KW"/>
</dbReference>
<dbReference type="Proteomes" id="UP000031572">
    <property type="component" value="Unassembled WGS sequence"/>
</dbReference>
<accession>A0A0C2BPV2</accession>
<evidence type="ECO:0000259" key="14">
    <source>
        <dbReference type="Pfam" id="PF01292"/>
    </source>
</evidence>
<dbReference type="OrthoDB" id="8536275at2"/>
<sequence>MDIESRTPVHYDEKSIRLHWITAALVILLWCIGMTIDWFARGTPRVTMRSLHIVLGVTLGAVILYRIWWRSSGGVRLPPAETGRLQTLASAVHFLLYVSVLAAVLLGLANVWVRGDTIFNLFTVPKFDPTNKPLRETVEELHELAAHSVIVLAAVHAGAALVHHYLWKDQVLRRMLPARH</sequence>
<evidence type="ECO:0000256" key="7">
    <source>
        <dbReference type="ARBA" id="ARBA00022723"/>
    </source>
</evidence>
<evidence type="ECO:0000256" key="11">
    <source>
        <dbReference type="ARBA" id="ARBA00023136"/>
    </source>
</evidence>
<keyword evidence="6 13" id="KW-0812">Transmembrane</keyword>
<dbReference type="EMBL" id="JWJG01000028">
    <property type="protein sequence ID" value="KIF80086.1"/>
    <property type="molecule type" value="Genomic_DNA"/>
</dbReference>
<feature type="transmembrane region" description="Helical" evidence="13">
    <location>
        <begin position="144"/>
        <end position="167"/>
    </location>
</feature>
<dbReference type="InterPro" id="IPR052168">
    <property type="entry name" value="Cytochrome_b561_oxidase"/>
</dbReference>
<evidence type="ECO:0000256" key="9">
    <source>
        <dbReference type="ARBA" id="ARBA00022989"/>
    </source>
</evidence>
<dbReference type="InterPro" id="IPR016174">
    <property type="entry name" value="Di-haem_cyt_TM"/>
</dbReference>
<evidence type="ECO:0000256" key="5">
    <source>
        <dbReference type="ARBA" id="ARBA00022617"/>
    </source>
</evidence>
<dbReference type="Gene3D" id="1.20.950.20">
    <property type="entry name" value="Transmembrane di-heme cytochromes, Chain C"/>
    <property type="match status" value="1"/>
</dbReference>
<keyword evidence="8" id="KW-0249">Electron transport</keyword>
<keyword evidence="10" id="KW-0408">Iron</keyword>
<keyword evidence="16" id="KW-1185">Reference proteome</keyword>
<comment type="caution">
    <text evidence="15">The sequence shown here is derived from an EMBL/GenBank/DDBJ whole genome shotgun (WGS) entry which is preliminary data.</text>
</comment>
<dbReference type="GO" id="GO:0022904">
    <property type="term" value="P:respiratory electron transport chain"/>
    <property type="evidence" value="ECO:0007669"/>
    <property type="project" value="InterPro"/>
</dbReference>